<protein>
    <recommendedName>
        <fullName evidence="4">Flagellar hook-length control protein-like C-terminal domain-containing protein</fullName>
    </recommendedName>
</protein>
<name>A0ABV7AB62_9BACI</name>
<accession>A0ABV7AB62</accession>
<organism evidence="2 3">
    <name type="scientific">Virgibacillus sediminis</name>
    <dbReference type="NCBI Taxonomy" id="202260"/>
    <lineage>
        <taxon>Bacteria</taxon>
        <taxon>Bacillati</taxon>
        <taxon>Bacillota</taxon>
        <taxon>Bacilli</taxon>
        <taxon>Bacillales</taxon>
        <taxon>Bacillaceae</taxon>
        <taxon>Virgibacillus</taxon>
    </lineage>
</organism>
<sequence length="440" mass="49318">MNIHQTNLVSSPHAVENPLKNLRTGQIVRGQVRQLIPNQMAQIQLGKQSVVAQLEIPLTLGASYHFQVKAAEEHIHFKVIGDRLGRDEKANTLSLLNKMGVKASNQAVDFLASMIHKRIPFTESQLKEALSLLDKANGSPKAAEVLRGMLEKGIPVSEAVFSALLGKRTQGSLNSLLQSVLREIGEEKSLRQLYLALSHLTGSATKGSRQVNQPSLTGRELSHNINPSPDTGKPFLSAAIKEQFISHLQQTIKAIGLDYEYSLAQGRDTESIKSMLLSIQQSGQNTGMRKDSLQQLLHYITGMQLESVVENGPFIHSQLQVPAEKLGLKNDINLHFEGRRKKDGEIDPDHCRVLFQLELEHLKQTMIDIHIQKRRLLMVVYNDNYEQLENLTEALRPILKSGLAGVEYQLDSVSFKPLAKEEENRQKEQINPYRGVDYRI</sequence>
<evidence type="ECO:0000313" key="3">
    <source>
        <dbReference type="Proteomes" id="UP001595387"/>
    </source>
</evidence>
<dbReference type="Proteomes" id="UP001595387">
    <property type="component" value="Unassembled WGS sequence"/>
</dbReference>
<feature type="region of interest" description="Disordered" evidence="1">
    <location>
        <begin position="205"/>
        <end position="228"/>
    </location>
</feature>
<keyword evidence="3" id="KW-1185">Reference proteome</keyword>
<comment type="caution">
    <text evidence="2">The sequence shown here is derived from an EMBL/GenBank/DDBJ whole genome shotgun (WGS) entry which is preliminary data.</text>
</comment>
<dbReference type="RefSeq" id="WP_390308138.1">
    <property type="nucleotide sequence ID" value="NZ_JBHRRZ010000040.1"/>
</dbReference>
<proteinExistence type="predicted"/>
<gene>
    <name evidence="2" type="ORF">ACFODW_17525</name>
</gene>
<evidence type="ECO:0008006" key="4">
    <source>
        <dbReference type="Google" id="ProtNLM"/>
    </source>
</evidence>
<evidence type="ECO:0000256" key="1">
    <source>
        <dbReference type="SAM" id="MobiDB-lite"/>
    </source>
</evidence>
<reference evidence="3" key="1">
    <citation type="journal article" date="2019" name="Int. J. Syst. Evol. Microbiol.">
        <title>The Global Catalogue of Microorganisms (GCM) 10K type strain sequencing project: providing services to taxonomists for standard genome sequencing and annotation.</title>
        <authorList>
            <consortium name="The Broad Institute Genomics Platform"/>
            <consortium name="The Broad Institute Genome Sequencing Center for Infectious Disease"/>
            <person name="Wu L."/>
            <person name="Ma J."/>
        </authorList>
    </citation>
    <scope>NUCLEOTIDE SEQUENCE [LARGE SCALE GENOMIC DNA]</scope>
    <source>
        <strain evidence="3">KCTC 13193</strain>
    </source>
</reference>
<dbReference type="EMBL" id="JBHRRZ010000040">
    <property type="protein sequence ID" value="MFC2950126.1"/>
    <property type="molecule type" value="Genomic_DNA"/>
</dbReference>
<feature type="compositionally biased region" description="Polar residues" evidence="1">
    <location>
        <begin position="205"/>
        <end position="216"/>
    </location>
</feature>
<evidence type="ECO:0000313" key="2">
    <source>
        <dbReference type="EMBL" id="MFC2950126.1"/>
    </source>
</evidence>